<dbReference type="Proteomes" id="UP000636709">
    <property type="component" value="Unassembled WGS sequence"/>
</dbReference>
<dbReference type="GO" id="GO:0017110">
    <property type="term" value="F:nucleoside diphosphate phosphatase activity"/>
    <property type="evidence" value="ECO:0007669"/>
    <property type="project" value="TreeGrafter"/>
</dbReference>
<proteinExistence type="inferred from homology"/>
<dbReference type="GO" id="GO:0005524">
    <property type="term" value="F:ATP binding"/>
    <property type="evidence" value="ECO:0007669"/>
    <property type="project" value="UniProtKB-KW"/>
</dbReference>
<comment type="caution">
    <text evidence="6">The sequence shown here is derived from an EMBL/GenBank/DDBJ whole genome shotgun (WGS) entry which is preliminary data.</text>
</comment>
<feature type="signal peptide" evidence="5">
    <location>
        <begin position="1"/>
        <end position="29"/>
    </location>
</feature>
<feature type="chain" id="PRO_5032634007" description="Apyrase" evidence="5">
    <location>
        <begin position="30"/>
        <end position="273"/>
    </location>
</feature>
<feature type="active site" description="Proton acceptor" evidence="3">
    <location>
        <position position="118"/>
    </location>
</feature>
<dbReference type="Gene3D" id="3.30.420.150">
    <property type="entry name" value="Exopolyphosphatase. Domain 2"/>
    <property type="match status" value="1"/>
</dbReference>
<protein>
    <recommendedName>
        <fullName evidence="8">Apyrase</fullName>
    </recommendedName>
</protein>
<evidence type="ECO:0000313" key="7">
    <source>
        <dbReference type="Proteomes" id="UP000636709"/>
    </source>
</evidence>
<feature type="binding site" evidence="4">
    <location>
        <begin position="148"/>
        <end position="152"/>
    </location>
    <ligand>
        <name>ATP</name>
        <dbReference type="ChEBI" id="CHEBI:30616"/>
    </ligand>
</feature>
<dbReference type="Pfam" id="PF01150">
    <property type="entry name" value="GDA1_CD39"/>
    <property type="match status" value="2"/>
</dbReference>
<evidence type="ECO:0000256" key="4">
    <source>
        <dbReference type="PIRSR" id="PIRSR600407-2"/>
    </source>
</evidence>
<dbReference type="OrthoDB" id="691177at2759"/>
<name>A0A835E164_9POAL</name>
<evidence type="ECO:0008006" key="8">
    <source>
        <dbReference type="Google" id="ProtNLM"/>
    </source>
</evidence>
<evidence type="ECO:0000313" key="6">
    <source>
        <dbReference type="EMBL" id="KAF8655783.1"/>
    </source>
</evidence>
<comment type="similarity">
    <text evidence="1">Belongs to the GDA1/CD39 NTPase family.</text>
</comment>
<sequence>MAAAGSIAVPGVLLLLLVASSSLLGTVFGESVLGRKAAGGGDDDDETTTAAATKRYAVIFDGGSTGSRVHVFKFDRQMDLIKIGDDIEFFAQVRNLIYSKSKFQYNPKWITVFEGSQEGSYLWIALNYLLGKLGGDFSETVGVVDLGGGSVQMAYAISDGAAANAPVVPEGKDPYITKEFLKEKQYNLYVHRASQVGIIDEDAPNGKSTAAAFADAALKVCSLSLEDATAAYPKAWDVEYLCMDLVYEYTLLVYVWVFFLISTGKADCTCRLK</sequence>
<dbReference type="Gene3D" id="3.30.420.40">
    <property type="match status" value="1"/>
</dbReference>
<dbReference type="AlphaFoldDB" id="A0A835E164"/>
<dbReference type="PANTHER" id="PTHR11782:SF123">
    <property type="entry name" value="GDA1_CD39 FAMILY PROTEIN, EXPRESSED"/>
    <property type="match status" value="1"/>
</dbReference>
<keyword evidence="7" id="KW-1185">Reference proteome</keyword>
<dbReference type="GO" id="GO:0016020">
    <property type="term" value="C:membrane"/>
    <property type="evidence" value="ECO:0007669"/>
    <property type="project" value="TreeGrafter"/>
</dbReference>
<keyword evidence="5" id="KW-0732">Signal</keyword>
<gene>
    <name evidence="6" type="ORF">HU200_060944</name>
</gene>
<dbReference type="InterPro" id="IPR000407">
    <property type="entry name" value="GDA1_CD39_NTPase"/>
</dbReference>
<keyword evidence="2" id="KW-0378">Hydrolase</keyword>
<keyword evidence="4" id="KW-0067">ATP-binding</keyword>
<evidence type="ECO:0000256" key="3">
    <source>
        <dbReference type="PIRSR" id="PIRSR600407-1"/>
    </source>
</evidence>
<dbReference type="EMBL" id="JACEFO010002582">
    <property type="protein sequence ID" value="KAF8655783.1"/>
    <property type="molecule type" value="Genomic_DNA"/>
</dbReference>
<evidence type="ECO:0000256" key="5">
    <source>
        <dbReference type="SAM" id="SignalP"/>
    </source>
</evidence>
<organism evidence="6 7">
    <name type="scientific">Digitaria exilis</name>
    <dbReference type="NCBI Taxonomy" id="1010633"/>
    <lineage>
        <taxon>Eukaryota</taxon>
        <taxon>Viridiplantae</taxon>
        <taxon>Streptophyta</taxon>
        <taxon>Embryophyta</taxon>
        <taxon>Tracheophyta</taxon>
        <taxon>Spermatophyta</taxon>
        <taxon>Magnoliopsida</taxon>
        <taxon>Liliopsida</taxon>
        <taxon>Poales</taxon>
        <taxon>Poaceae</taxon>
        <taxon>PACMAD clade</taxon>
        <taxon>Panicoideae</taxon>
        <taxon>Panicodae</taxon>
        <taxon>Paniceae</taxon>
        <taxon>Anthephorinae</taxon>
        <taxon>Digitaria</taxon>
    </lineage>
</organism>
<keyword evidence="4" id="KW-0547">Nucleotide-binding</keyword>
<reference evidence="6" key="1">
    <citation type="submission" date="2020-07" db="EMBL/GenBank/DDBJ databases">
        <title>Genome sequence and genetic diversity analysis of an under-domesticated orphan crop, white fonio (Digitaria exilis).</title>
        <authorList>
            <person name="Bennetzen J.L."/>
            <person name="Chen S."/>
            <person name="Ma X."/>
            <person name="Wang X."/>
            <person name="Yssel A.E.J."/>
            <person name="Chaluvadi S.R."/>
            <person name="Johnson M."/>
            <person name="Gangashetty P."/>
            <person name="Hamidou F."/>
            <person name="Sanogo M.D."/>
            <person name="Zwaenepoel A."/>
            <person name="Wallace J."/>
            <person name="Van De Peer Y."/>
            <person name="Van Deynze A."/>
        </authorList>
    </citation>
    <scope>NUCLEOTIDE SEQUENCE</scope>
    <source>
        <tissue evidence="6">Leaves</tissue>
    </source>
</reference>
<evidence type="ECO:0000256" key="2">
    <source>
        <dbReference type="ARBA" id="ARBA00022801"/>
    </source>
</evidence>
<evidence type="ECO:0000256" key="1">
    <source>
        <dbReference type="ARBA" id="ARBA00009283"/>
    </source>
</evidence>
<accession>A0A835E164</accession>
<dbReference type="PANTHER" id="PTHR11782">
    <property type="entry name" value="ADENOSINE/GUANOSINE DIPHOSPHATASE"/>
    <property type="match status" value="1"/>
</dbReference>
<dbReference type="GO" id="GO:0009134">
    <property type="term" value="P:nucleoside diphosphate catabolic process"/>
    <property type="evidence" value="ECO:0007669"/>
    <property type="project" value="TreeGrafter"/>
</dbReference>